<dbReference type="RefSeq" id="WP_121523471.1">
    <property type="nucleotide sequence ID" value="NZ_RCHC01000019.1"/>
</dbReference>
<evidence type="ECO:0000313" key="2">
    <source>
        <dbReference type="EMBL" id="RLL18974.1"/>
    </source>
</evidence>
<evidence type="ECO:0000256" key="1">
    <source>
        <dbReference type="SAM" id="Coils"/>
    </source>
</evidence>
<gene>
    <name evidence="2" type="ORF">D9K81_14540</name>
</gene>
<dbReference type="EMBL" id="RCHC01000019">
    <property type="protein sequence ID" value="RLL18974.1"/>
    <property type="molecule type" value="Genomic_DNA"/>
</dbReference>
<comment type="caution">
    <text evidence="2">The sequence shown here is derived from an EMBL/GenBank/DDBJ whole genome shotgun (WGS) entry which is preliminary data.</text>
</comment>
<keyword evidence="1" id="KW-0175">Coiled coil</keyword>
<feature type="coiled-coil region" evidence="1">
    <location>
        <begin position="166"/>
        <end position="193"/>
    </location>
</feature>
<dbReference type="Proteomes" id="UP000280271">
    <property type="component" value="Unassembled WGS sequence"/>
</dbReference>
<protein>
    <submittedName>
        <fullName evidence="2">Uncharacterized protein</fullName>
    </submittedName>
</protein>
<organism evidence="2 3">
    <name type="scientific">Acinetobacter chengduensis</name>
    <dbReference type="NCBI Taxonomy" id="2420890"/>
    <lineage>
        <taxon>Bacteria</taxon>
        <taxon>Pseudomonadati</taxon>
        <taxon>Pseudomonadota</taxon>
        <taxon>Gammaproteobacteria</taxon>
        <taxon>Moraxellales</taxon>
        <taxon>Moraxellaceae</taxon>
        <taxon>Acinetobacter</taxon>
    </lineage>
</organism>
<sequence length="252" mass="28255">MKQTFQSITAGNINIVMNELEVGEILSLAKLNPRLKEHQLSGFLRHALDDDTAPYTMTCQQRYFCLLHYLSAQKENDLAVDVNINDYLHLDAKPWKEQVTVGDISVRQLNGCEIEALEVIAEDIGDWMLGAMALQISYGDQLPYIQPLTDQVLASKIIKSRFLAIQKLSQDELNQLYEKYAEAQDELNVLLTIGFDSEGVTLYEAKGGLDSEPARFQIDSTFTGFTKRLFSTLVEGSKQTSAELGDEFNGGF</sequence>
<proteinExistence type="predicted"/>
<evidence type="ECO:0000313" key="3">
    <source>
        <dbReference type="Proteomes" id="UP000280271"/>
    </source>
</evidence>
<reference evidence="2 3" key="1">
    <citation type="submission" date="2018-09" db="EMBL/GenBank/DDBJ databases">
        <title>The draft genome of Acinetobacter sp. strains.</title>
        <authorList>
            <person name="Qin J."/>
            <person name="Feng Y."/>
            <person name="Zong Z."/>
        </authorList>
    </citation>
    <scope>NUCLEOTIDE SEQUENCE [LARGE SCALE GENOMIC DNA]</scope>
    <source>
        <strain evidence="2 3">WCHAc060005</strain>
    </source>
</reference>
<accession>A0ABX9TSJ4</accession>
<keyword evidence="3" id="KW-1185">Reference proteome</keyword>
<name>A0ABX9TSJ4_9GAMM</name>